<name>A0A401FWS8_9BACT</name>
<keyword evidence="1" id="KW-0548">Nucleotidyltransferase</keyword>
<keyword evidence="1" id="KW-0695">RNA-directed DNA polymerase</keyword>
<evidence type="ECO:0000313" key="1">
    <source>
        <dbReference type="EMBL" id="GBC61416.1"/>
    </source>
</evidence>
<sequence>MQGQPQGDCPDGNMSVFSFFGSCGYFFKTASKIAIRRHVKIRSRATPFDPKFLTCFKNRQAGRKPAGFFINDGML</sequence>
<keyword evidence="1" id="KW-0808">Transferase</keyword>
<organism evidence="1 2">
    <name type="scientific">Desulfonema ishimotonii</name>
    <dbReference type="NCBI Taxonomy" id="45657"/>
    <lineage>
        <taxon>Bacteria</taxon>
        <taxon>Pseudomonadati</taxon>
        <taxon>Thermodesulfobacteriota</taxon>
        <taxon>Desulfobacteria</taxon>
        <taxon>Desulfobacterales</taxon>
        <taxon>Desulfococcaceae</taxon>
        <taxon>Desulfonema</taxon>
    </lineage>
</organism>
<dbReference type="Proteomes" id="UP000288096">
    <property type="component" value="Unassembled WGS sequence"/>
</dbReference>
<reference evidence="2" key="1">
    <citation type="submission" date="2017-11" db="EMBL/GenBank/DDBJ databases">
        <authorList>
            <person name="Watanabe M."/>
            <person name="Kojima H."/>
        </authorList>
    </citation>
    <scope>NUCLEOTIDE SEQUENCE [LARGE SCALE GENOMIC DNA]</scope>
    <source>
        <strain evidence="2">Tokyo 01</strain>
    </source>
</reference>
<accession>A0A401FWS8</accession>
<dbReference type="AlphaFoldDB" id="A0A401FWS8"/>
<evidence type="ECO:0000313" key="2">
    <source>
        <dbReference type="Proteomes" id="UP000288096"/>
    </source>
</evidence>
<comment type="caution">
    <text evidence="1">The sequence shown here is derived from an EMBL/GenBank/DDBJ whole genome shotgun (WGS) entry which is preliminary data.</text>
</comment>
<dbReference type="EMBL" id="BEXT01000001">
    <property type="protein sequence ID" value="GBC61416.1"/>
    <property type="molecule type" value="Genomic_DNA"/>
</dbReference>
<keyword evidence="2" id="KW-1185">Reference proteome</keyword>
<dbReference type="GO" id="GO:0003964">
    <property type="term" value="F:RNA-directed DNA polymerase activity"/>
    <property type="evidence" value="ECO:0007669"/>
    <property type="project" value="UniProtKB-KW"/>
</dbReference>
<gene>
    <name evidence="1" type="ORF">DENIS_2376</name>
</gene>
<proteinExistence type="predicted"/>
<reference evidence="2" key="2">
    <citation type="submission" date="2019-01" db="EMBL/GenBank/DDBJ databases">
        <title>Genome sequence of Desulfonema ishimotonii strain Tokyo 01.</title>
        <authorList>
            <person name="Fukui M."/>
        </authorList>
    </citation>
    <scope>NUCLEOTIDE SEQUENCE [LARGE SCALE GENOMIC DNA]</scope>
    <source>
        <strain evidence="2">Tokyo 01</strain>
    </source>
</reference>
<protein>
    <submittedName>
        <fullName evidence="1">Group II intron reverse transcriptase/maturase</fullName>
    </submittedName>
</protein>